<dbReference type="AlphaFoldDB" id="A0A411LC94"/>
<evidence type="ECO:0000313" key="18">
    <source>
        <dbReference type="EMBL" id="QBE89936.1"/>
    </source>
</evidence>
<comment type="catalytic activity">
    <reaction evidence="15 16">
        <text>a ubiquinone + NADH + 5 H(+)(in) = a ubiquinol + NAD(+) + 4 H(+)(out)</text>
        <dbReference type="Rhea" id="RHEA:29091"/>
        <dbReference type="Rhea" id="RHEA-COMP:9565"/>
        <dbReference type="Rhea" id="RHEA-COMP:9566"/>
        <dbReference type="ChEBI" id="CHEBI:15378"/>
        <dbReference type="ChEBI" id="CHEBI:16389"/>
        <dbReference type="ChEBI" id="CHEBI:17976"/>
        <dbReference type="ChEBI" id="CHEBI:57540"/>
        <dbReference type="ChEBI" id="CHEBI:57945"/>
        <dbReference type="EC" id="7.1.1.2"/>
    </reaction>
</comment>
<evidence type="ECO:0000256" key="8">
    <source>
        <dbReference type="ARBA" id="ARBA00022967"/>
    </source>
</evidence>
<evidence type="ECO:0000256" key="14">
    <source>
        <dbReference type="ARBA" id="ARBA00023136"/>
    </source>
</evidence>
<dbReference type="InterPro" id="IPR003918">
    <property type="entry name" value="NADH_UbQ_OxRdtase"/>
</dbReference>
<evidence type="ECO:0000256" key="9">
    <source>
        <dbReference type="ARBA" id="ARBA00022982"/>
    </source>
</evidence>
<dbReference type="GO" id="GO:0015990">
    <property type="term" value="P:electron transport coupled proton transport"/>
    <property type="evidence" value="ECO:0007669"/>
    <property type="project" value="TreeGrafter"/>
</dbReference>
<keyword evidence="9 16" id="KW-0249">Electron transport</keyword>
<evidence type="ECO:0000256" key="1">
    <source>
        <dbReference type="ARBA" id="ARBA00004225"/>
    </source>
</evidence>
<keyword evidence="6 16" id="KW-0679">Respiratory chain</keyword>
<feature type="transmembrane region" description="Helical" evidence="16">
    <location>
        <begin position="38"/>
        <end position="62"/>
    </location>
</feature>
<feature type="domain" description="NADH:quinone oxidoreductase/Mrp antiporter transmembrane" evidence="17">
    <location>
        <begin position="99"/>
        <end position="374"/>
    </location>
</feature>
<reference evidence="18" key="1">
    <citation type="submission" date="2018-10" db="EMBL/GenBank/DDBJ databases">
        <authorList>
            <person name="Suleman S."/>
            <person name="Ma J."/>
            <person name="Zhu X.Q."/>
        </authorList>
    </citation>
    <scope>NUCLEOTIDE SEQUENCE</scope>
    <source>
        <strain evidence="18">Pakistan</strain>
    </source>
</reference>
<evidence type="ECO:0000256" key="4">
    <source>
        <dbReference type="ARBA" id="ARBA00021006"/>
    </source>
</evidence>
<feature type="transmembrane region" description="Helical" evidence="16">
    <location>
        <begin position="99"/>
        <end position="118"/>
    </location>
</feature>
<gene>
    <name evidence="18" type="primary">ND4</name>
</gene>
<feature type="transmembrane region" description="Helical" evidence="16">
    <location>
        <begin position="12"/>
        <end position="31"/>
    </location>
</feature>
<feature type="transmembrane region" description="Helical" evidence="16">
    <location>
        <begin position="329"/>
        <end position="347"/>
    </location>
</feature>
<evidence type="ECO:0000256" key="3">
    <source>
        <dbReference type="ARBA" id="ARBA00012944"/>
    </source>
</evidence>
<comment type="function">
    <text evidence="16">Core subunit of the mitochondrial membrane respiratory chain NADH dehydrogenase (Complex I) which catalyzes electron transfer from NADH through the respiratory chain, using ubiquinone as an electron acceptor. Essential for the catalytic activity and assembly of complex I.</text>
</comment>
<dbReference type="PRINTS" id="PR01437">
    <property type="entry name" value="NUOXDRDTASE4"/>
</dbReference>
<dbReference type="PANTHER" id="PTHR43507:SF20">
    <property type="entry name" value="NADH-UBIQUINONE OXIDOREDUCTASE CHAIN 4"/>
    <property type="match status" value="1"/>
</dbReference>
<evidence type="ECO:0000256" key="11">
    <source>
        <dbReference type="ARBA" id="ARBA00023027"/>
    </source>
</evidence>
<evidence type="ECO:0000256" key="10">
    <source>
        <dbReference type="ARBA" id="ARBA00022989"/>
    </source>
</evidence>
<keyword evidence="10 16" id="KW-1133">Transmembrane helix</keyword>
<evidence type="ECO:0000259" key="17">
    <source>
        <dbReference type="Pfam" id="PF00361"/>
    </source>
</evidence>
<keyword evidence="8" id="KW-1278">Translocase</keyword>
<reference evidence="18" key="2">
    <citation type="journal article" date="2019" name="Parasitol. Res.">
        <title>Mitochondrial and nuclear ribosomal DNA dataset suggests that Hepatiarius sudarikovi Feizullaev, 1961 is a member of the genus Opisthorchis Blanchard, 1895 (Digenea: Opisthorchiidae).</title>
        <authorList>
            <person name="Suleman"/>
            <person name="Ma J."/>
            <person name="Khan M.S."/>
            <person name="Sun M.M."/>
            <person name="Muhammad N."/>
            <person name="He J.J."/>
            <person name="Zhu X.Q."/>
        </authorList>
    </citation>
    <scope>NUCLEOTIDE SEQUENCE</scope>
    <source>
        <strain evidence="18">Pakistan</strain>
    </source>
</reference>
<dbReference type="GO" id="GO:0031966">
    <property type="term" value="C:mitochondrial membrane"/>
    <property type="evidence" value="ECO:0007669"/>
    <property type="project" value="UniProtKB-SubCell"/>
</dbReference>
<keyword evidence="11 16" id="KW-0520">NAD</keyword>
<protein>
    <recommendedName>
        <fullName evidence="4 16">NADH-ubiquinone oxidoreductase chain 4</fullName>
        <ecNumber evidence="3 16">7.1.1.2</ecNumber>
    </recommendedName>
</protein>
<keyword evidence="12 16" id="KW-0830">Ubiquinone</keyword>
<feature type="transmembrane region" description="Helical" evidence="16">
    <location>
        <begin position="159"/>
        <end position="181"/>
    </location>
</feature>
<dbReference type="InterPro" id="IPR001750">
    <property type="entry name" value="ND/Mrp_TM"/>
</dbReference>
<evidence type="ECO:0000256" key="2">
    <source>
        <dbReference type="ARBA" id="ARBA00009025"/>
    </source>
</evidence>
<keyword evidence="5 16" id="KW-0813">Transport</keyword>
<evidence type="ECO:0000256" key="15">
    <source>
        <dbReference type="ARBA" id="ARBA00049551"/>
    </source>
</evidence>
<organism evidence="18">
    <name type="scientific">Opisthorchis sudarikovi</name>
    <dbReference type="NCBI Taxonomy" id="2518659"/>
    <lineage>
        <taxon>Eukaryota</taxon>
        <taxon>Metazoa</taxon>
        <taxon>Spiralia</taxon>
        <taxon>Lophotrochozoa</taxon>
        <taxon>Platyhelminthes</taxon>
        <taxon>Trematoda</taxon>
        <taxon>Digenea</taxon>
        <taxon>Opisthorchiida</taxon>
        <taxon>Opisthorchiata</taxon>
        <taxon>Opisthorchiidae</taxon>
        <taxon>Opisthorchis</taxon>
    </lineage>
</organism>
<dbReference type="GO" id="GO:0042773">
    <property type="term" value="P:ATP synthesis coupled electron transport"/>
    <property type="evidence" value="ECO:0007669"/>
    <property type="project" value="InterPro"/>
</dbReference>
<evidence type="ECO:0000256" key="6">
    <source>
        <dbReference type="ARBA" id="ARBA00022660"/>
    </source>
</evidence>
<dbReference type="Pfam" id="PF00361">
    <property type="entry name" value="Proton_antipo_M"/>
    <property type="match status" value="1"/>
</dbReference>
<accession>A0A411LC94</accession>
<feature type="transmembrane region" description="Helical" evidence="16">
    <location>
        <begin position="403"/>
        <end position="424"/>
    </location>
</feature>
<dbReference type="GO" id="GO:0008137">
    <property type="term" value="F:NADH dehydrogenase (ubiquinone) activity"/>
    <property type="evidence" value="ECO:0007669"/>
    <property type="project" value="UniProtKB-UniRule"/>
</dbReference>
<feature type="transmembrane region" description="Helical" evidence="16">
    <location>
        <begin position="287"/>
        <end position="308"/>
    </location>
</feature>
<evidence type="ECO:0000256" key="7">
    <source>
        <dbReference type="ARBA" id="ARBA00022692"/>
    </source>
</evidence>
<comment type="subcellular location">
    <subcellularLocation>
        <location evidence="1 16">Mitochondrion membrane</location>
        <topology evidence="1 16">Multi-pass membrane protein</topology>
    </subcellularLocation>
</comment>
<keyword evidence="7 16" id="KW-0812">Transmembrane</keyword>
<geneLocation type="mitochondrion" evidence="18"/>
<dbReference type="EC" id="7.1.1.2" evidence="3 16"/>
<sequence length="425" mass="46727">MGFQRADWYSGLVGFVFVALLWVIAGHVLFLRGLGLSVVTLGFGGVFCFDIISLYLVILSALLCVSLLYWWGSISLVSGVMIGLSLASSVLCYCCINALWFWVFYEVSIVPLLILLVLESPYSERYVASWYLLGYVVFTSLPMLLCLIYLSLSAGSFDLRFWGSVAGVGLFVSVILSVLFITKIPLFPFHVWLPIVHAEASSPVSVCLSGYVMKLGILGVCRFCSAVLPDLVFSSGYILLCFFLSGLFFFWASRELDGKRWLAFLSLCHILVAAGCLSVGGGLLGGISFLYCLGHGVSAGVTFLFLWLSYEVSGTRNLFLLKGAVSGSLFLRILACFCLCTVCSLPGTVQFFCEVLFLGEAFFKDVLFGVVLFIYLFMGGLVPLFLMGVILSRHWDMRYGGRNVFSGVISIGFLVFWSFALFLVA</sequence>
<keyword evidence="14 16" id="KW-0472">Membrane</keyword>
<evidence type="ECO:0000256" key="5">
    <source>
        <dbReference type="ARBA" id="ARBA00022448"/>
    </source>
</evidence>
<feature type="transmembrane region" description="Helical" evidence="16">
    <location>
        <begin position="232"/>
        <end position="252"/>
    </location>
</feature>
<name>A0A411LC94_9TREM</name>
<evidence type="ECO:0000256" key="13">
    <source>
        <dbReference type="ARBA" id="ARBA00023128"/>
    </source>
</evidence>
<dbReference type="GO" id="GO:0048039">
    <property type="term" value="F:ubiquinone binding"/>
    <property type="evidence" value="ECO:0007669"/>
    <property type="project" value="TreeGrafter"/>
</dbReference>
<feature type="transmembrane region" description="Helical" evidence="16">
    <location>
        <begin position="130"/>
        <end position="152"/>
    </location>
</feature>
<evidence type="ECO:0000256" key="16">
    <source>
        <dbReference type="RuleBase" id="RU003297"/>
    </source>
</evidence>
<dbReference type="PANTHER" id="PTHR43507">
    <property type="entry name" value="NADH-UBIQUINONE OXIDOREDUCTASE CHAIN 4"/>
    <property type="match status" value="1"/>
</dbReference>
<keyword evidence="13 16" id="KW-0496">Mitochondrion</keyword>
<feature type="transmembrane region" description="Helical" evidence="16">
    <location>
        <begin position="68"/>
        <end position="87"/>
    </location>
</feature>
<proteinExistence type="inferred from homology"/>
<dbReference type="EMBL" id="MK033132">
    <property type="protein sequence ID" value="QBE89936.1"/>
    <property type="molecule type" value="Genomic_DNA"/>
</dbReference>
<feature type="transmembrane region" description="Helical" evidence="16">
    <location>
        <begin position="367"/>
        <end position="391"/>
    </location>
</feature>
<dbReference type="GO" id="GO:0003954">
    <property type="term" value="F:NADH dehydrogenase activity"/>
    <property type="evidence" value="ECO:0007669"/>
    <property type="project" value="TreeGrafter"/>
</dbReference>
<evidence type="ECO:0000256" key="12">
    <source>
        <dbReference type="ARBA" id="ARBA00023075"/>
    </source>
</evidence>
<feature type="transmembrane region" description="Helical" evidence="16">
    <location>
        <begin position="261"/>
        <end position="281"/>
    </location>
</feature>
<comment type="similarity">
    <text evidence="2 16">Belongs to the complex I subunit 4 family.</text>
</comment>